<proteinExistence type="predicted"/>
<dbReference type="PATRIC" id="fig|1411915.3.peg.483"/>
<dbReference type="InterPro" id="IPR051698">
    <property type="entry name" value="Transposase_11-like"/>
</dbReference>
<comment type="caution">
    <text evidence="1">The sequence shown here is derived from an EMBL/GenBank/DDBJ whole genome shotgun (WGS) entry which is preliminary data.</text>
</comment>
<dbReference type="PANTHER" id="PTHR30298">
    <property type="entry name" value="H REPEAT-ASSOCIATED PREDICTED TRANSPOSASE"/>
    <property type="match status" value="1"/>
</dbReference>
<evidence type="ECO:0008006" key="3">
    <source>
        <dbReference type="Google" id="ProtNLM"/>
    </source>
</evidence>
<dbReference type="AlphaFoldDB" id="W2D0B4"/>
<accession>W2D0B4</accession>
<reference evidence="1 2" key="1">
    <citation type="submission" date="2013-11" db="EMBL/GenBank/DDBJ databases">
        <title>Single cell genomics of uncultured Tannerella BU063 (oral taxon 286).</title>
        <authorList>
            <person name="Beall C.J."/>
            <person name="Campbell A.G."/>
            <person name="Griffen A.L."/>
            <person name="Podar M."/>
            <person name="Leys E.J."/>
        </authorList>
    </citation>
    <scope>NUCLEOTIDE SEQUENCE [LARGE SCALE GENOMIC DNA]</scope>
    <source>
        <strain evidence="1">Cell 8/11</strain>
    </source>
</reference>
<dbReference type="PANTHER" id="PTHR30298:SF0">
    <property type="entry name" value="PROTEIN YBFL-RELATED"/>
    <property type="match status" value="1"/>
</dbReference>
<dbReference type="Proteomes" id="UP000034980">
    <property type="component" value="Unassembled WGS sequence"/>
</dbReference>
<dbReference type="EMBL" id="AYYF01001043">
    <property type="protein sequence ID" value="ETK12899.1"/>
    <property type="molecule type" value="Genomic_DNA"/>
</dbReference>
<evidence type="ECO:0000313" key="2">
    <source>
        <dbReference type="Proteomes" id="UP000034980"/>
    </source>
</evidence>
<name>W2D0B4_9BACT</name>
<evidence type="ECO:0000313" key="1">
    <source>
        <dbReference type="EMBL" id="ETK12899.1"/>
    </source>
</evidence>
<sequence>MANGSADQNLLTHTPTYSSAWVDEHTISIAGKAVEEKSNEITVISDVLDSIDLTGAVVSLDAMGTQTDIAQGRLWNRRPIMS</sequence>
<protein>
    <recommendedName>
        <fullName evidence="3">Transposase IS4-like domain-containing protein</fullName>
    </recommendedName>
</protein>
<gene>
    <name evidence="1" type="ORF">T235_06680</name>
</gene>
<organism evidence="1 2">
    <name type="scientific">Tannerella sp. oral taxon BU063 isolate Cell 8/11</name>
    <dbReference type="NCBI Taxonomy" id="1411915"/>
    <lineage>
        <taxon>Bacteria</taxon>
        <taxon>Pseudomonadati</taxon>
        <taxon>Bacteroidota</taxon>
        <taxon>Bacteroidia</taxon>
        <taxon>Bacteroidales</taxon>
        <taxon>Tannerellaceae</taxon>
        <taxon>Tannerella</taxon>
    </lineage>
</organism>